<evidence type="ECO:0000313" key="1">
    <source>
        <dbReference type="EMBL" id="CAD8620342.1"/>
    </source>
</evidence>
<protein>
    <submittedName>
        <fullName evidence="1">Uncharacterized protein</fullName>
    </submittedName>
</protein>
<reference evidence="1" key="1">
    <citation type="submission" date="2021-01" db="EMBL/GenBank/DDBJ databases">
        <authorList>
            <person name="Corre E."/>
            <person name="Pelletier E."/>
            <person name="Niang G."/>
            <person name="Scheremetjew M."/>
            <person name="Finn R."/>
            <person name="Kale V."/>
            <person name="Holt S."/>
            <person name="Cochrane G."/>
            <person name="Meng A."/>
            <person name="Brown T."/>
            <person name="Cohen L."/>
        </authorList>
    </citation>
    <scope>NUCLEOTIDE SEQUENCE</scope>
    <source>
        <strain evidence="1">PLY182g</strain>
    </source>
</reference>
<sequence>MGAYRSPVHHPICRPALGVQDCDRIRETAWHALFNSAYATTASSAASASATYAAKTTATTTISIAVSSTIHTLTAASTAATTDCANTTALGIAEYISHPPSLAFTAATGACDHGNVANASTCTAIIGAFRVQHEHGRCRRSPLIGSWDSPWSTSPRILYSVACFAQSRTILLHPKLGALSPQLTLSW</sequence>
<gene>
    <name evidence="1" type="ORF">CPEL01642_LOCUS23725</name>
</gene>
<dbReference type="EMBL" id="HBEY01049398">
    <property type="protein sequence ID" value="CAD8620342.1"/>
    <property type="molecule type" value="Transcribed_RNA"/>
</dbReference>
<name>A0A7S0LTM2_9EUKA</name>
<accession>A0A7S0LTM2</accession>
<organism evidence="1">
    <name type="scientific">Coccolithus braarudii</name>
    <dbReference type="NCBI Taxonomy" id="221442"/>
    <lineage>
        <taxon>Eukaryota</taxon>
        <taxon>Haptista</taxon>
        <taxon>Haptophyta</taxon>
        <taxon>Prymnesiophyceae</taxon>
        <taxon>Coccolithales</taxon>
        <taxon>Coccolithaceae</taxon>
        <taxon>Coccolithus</taxon>
    </lineage>
</organism>
<dbReference type="AlphaFoldDB" id="A0A7S0LTM2"/>
<proteinExistence type="predicted"/>